<evidence type="ECO:0000256" key="6">
    <source>
        <dbReference type="ARBA" id="ARBA00023136"/>
    </source>
</evidence>
<feature type="transmembrane region" description="Helical" evidence="7">
    <location>
        <begin position="240"/>
        <end position="262"/>
    </location>
</feature>
<dbReference type="GO" id="GO:0005886">
    <property type="term" value="C:plasma membrane"/>
    <property type="evidence" value="ECO:0007669"/>
    <property type="project" value="UniProtKB-SubCell"/>
</dbReference>
<gene>
    <name evidence="9" type="ORF">SAMN05414137_12322</name>
</gene>
<dbReference type="STRING" id="235985.SAMN05414137_12322"/>
<dbReference type="SUPFAM" id="SSF161098">
    <property type="entry name" value="MetI-like"/>
    <property type="match status" value="1"/>
</dbReference>
<evidence type="ECO:0000313" key="9">
    <source>
        <dbReference type="EMBL" id="SEM29819.1"/>
    </source>
</evidence>
<evidence type="ECO:0000256" key="7">
    <source>
        <dbReference type="RuleBase" id="RU363032"/>
    </source>
</evidence>
<dbReference type="Pfam" id="PF00528">
    <property type="entry name" value="BPD_transp_1"/>
    <property type="match status" value="1"/>
</dbReference>
<evidence type="ECO:0000256" key="3">
    <source>
        <dbReference type="ARBA" id="ARBA00022475"/>
    </source>
</evidence>
<sequence>MTTALTRNPWAGFALRRCWRLLVSLAVLVTASFAMIHLIPGDPVRAALGTTASPALVAAEKHSLGLDQPLLSQYVTFLGNLFRGRLGESISTQLPVSQIISSRLPATLEIAVPAFVLILLTAIPLGMSAAVLTKDGRRRRGELAFTTATGLLGAVPEYLLAVGLVAAFAVALPIFPAASQGGPSSYVLPVLSLTVIPAAVLSRIVRVETLRVLGEDYMRTARAKRLPARLHYLRHALPNLLTSSLTLGGMLFTSLLAGTVLIENVFAWPGLGATIVTAITQKDYPLVQGIVLVYGSASLLITFAVDMALGLADPQSTIRGS</sequence>
<keyword evidence="4 7" id="KW-0812">Transmembrane</keyword>
<feature type="transmembrane region" description="Helical" evidence="7">
    <location>
        <begin position="21"/>
        <end position="39"/>
    </location>
</feature>
<feature type="transmembrane region" description="Helical" evidence="7">
    <location>
        <begin position="144"/>
        <end position="174"/>
    </location>
</feature>
<organism evidence="9 10">
    <name type="scientific">Streptacidiphilus jiangxiensis</name>
    <dbReference type="NCBI Taxonomy" id="235985"/>
    <lineage>
        <taxon>Bacteria</taxon>
        <taxon>Bacillati</taxon>
        <taxon>Actinomycetota</taxon>
        <taxon>Actinomycetes</taxon>
        <taxon>Kitasatosporales</taxon>
        <taxon>Streptomycetaceae</taxon>
        <taxon>Streptacidiphilus</taxon>
    </lineage>
</organism>
<feature type="transmembrane region" description="Helical" evidence="7">
    <location>
        <begin position="186"/>
        <end position="205"/>
    </location>
</feature>
<dbReference type="InterPro" id="IPR000515">
    <property type="entry name" value="MetI-like"/>
</dbReference>
<keyword evidence="2 7" id="KW-0813">Transport</keyword>
<dbReference type="CDD" id="cd06261">
    <property type="entry name" value="TM_PBP2"/>
    <property type="match status" value="1"/>
</dbReference>
<feature type="transmembrane region" description="Helical" evidence="7">
    <location>
        <begin position="110"/>
        <end position="132"/>
    </location>
</feature>
<evidence type="ECO:0000256" key="2">
    <source>
        <dbReference type="ARBA" id="ARBA00022448"/>
    </source>
</evidence>
<dbReference type="PANTHER" id="PTHR43163">
    <property type="entry name" value="DIPEPTIDE TRANSPORT SYSTEM PERMEASE PROTEIN DPPB-RELATED"/>
    <property type="match status" value="1"/>
</dbReference>
<dbReference type="OrthoDB" id="9778910at2"/>
<protein>
    <submittedName>
        <fullName evidence="9">Peptide/nickel transport system permease protein</fullName>
    </submittedName>
</protein>
<keyword evidence="10" id="KW-1185">Reference proteome</keyword>
<evidence type="ECO:0000259" key="8">
    <source>
        <dbReference type="PROSITE" id="PS50928"/>
    </source>
</evidence>
<keyword evidence="5 7" id="KW-1133">Transmembrane helix</keyword>
<dbReference type="AlphaFoldDB" id="A0A1H7X9W0"/>
<dbReference type="InterPro" id="IPR045621">
    <property type="entry name" value="BPD_transp_1_N"/>
</dbReference>
<dbReference type="InterPro" id="IPR035906">
    <property type="entry name" value="MetI-like_sf"/>
</dbReference>
<reference evidence="10" key="1">
    <citation type="submission" date="2016-10" db="EMBL/GenBank/DDBJ databases">
        <authorList>
            <person name="Varghese N."/>
        </authorList>
    </citation>
    <scope>NUCLEOTIDE SEQUENCE [LARGE SCALE GENOMIC DNA]</scope>
    <source>
        <strain evidence="10">DSM 45096 / BCRC 16803 / CGMCC 4.1857 / CIP 109030 / JCM 12277 / KCTC 19219 / NBRC 100920 / 33214</strain>
    </source>
</reference>
<dbReference type="Proteomes" id="UP000183015">
    <property type="component" value="Unassembled WGS sequence"/>
</dbReference>
<evidence type="ECO:0000256" key="5">
    <source>
        <dbReference type="ARBA" id="ARBA00022989"/>
    </source>
</evidence>
<keyword evidence="3" id="KW-1003">Cell membrane</keyword>
<accession>A0A1H7X9W0</accession>
<evidence type="ECO:0000256" key="1">
    <source>
        <dbReference type="ARBA" id="ARBA00004651"/>
    </source>
</evidence>
<evidence type="ECO:0000256" key="4">
    <source>
        <dbReference type="ARBA" id="ARBA00022692"/>
    </source>
</evidence>
<feature type="transmembrane region" description="Helical" evidence="7">
    <location>
        <begin position="291"/>
        <end position="312"/>
    </location>
</feature>
<dbReference type="PROSITE" id="PS50928">
    <property type="entry name" value="ABC_TM1"/>
    <property type="match status" value="1"/>
</dbReference>
<comment type="similarity">
    <text evidence="7">Belongs to the binding-protein-dependent transport system permease family.</text>
</comment>
<dbReference type="PANTHER" id="PTHR43163:SF3">
    <property type="entry name" value="PEPTIDE ABC TRANSPORTER PERMEASE PROTEIN"/>
    <property type="match status" value="1"/>
</dbReference>
<dbReference type="EMBL" id="FOAZ01000023">
    <property type="protein sequence ID" value="SEM29819.1"/>
    <property type="molecule type" value="Genomic_DNA"/>
</dbReference>
<dbReference type="Gene3D" id="1.10.3720.10">
    <property type="entry name" value="MetI-like"/>
    <property type="match status" value="1"/>
</dbReference>
<evidence type="ECO:0000313" key="10">
    <source>
        <dbReference type="Proteomes" id="UP000183015"/>
    </source>
</evidence>
<dbReference type="eggNOG" id="COG0601">
    <property type="taxonomic scope" value="Bacteria"/>
</dbReference>
<dbReference type="Pfam" id="PF19300">
    <property type="entry name" value="BPD_transp_1_N"/>
    <property type="match status" value="1"/>
</dbReference>
<name>A0A1H7X9W0_STRJI</name>
<comment type="subcellular location">
    <subcellularLocation>
        <location evidence="1 7">Cell membrane</location>
        <topology evidence="1 7">Multi-pass membrane protein</topology>
    </subcellularLocation>
</comment>
<proteinExistence type="inferred from homology"/>
<keyword evidence="6 7" id="KW-0472">Membrane</keyword>
<dbReference type="GO" id="GO:0055085">
    <property type="term" value="P:transmembrane transport"/>
    <property type="evidence" value="ECO:0007669"/>
    <property type="project" value="InterPro"/>
</dbReference>
<feature type="domain" description="ABC transmembrane type-1" evidence="8">
    <location>
        <begin position="104"/>
        <end position="305"/>
    </location>
</feature>